<sequence>MAVAKELRSTPKVTTFGEIIRQKIQTMKFCPCIRSLAALSAIFCFLLSHISCNNSGSSSYLKATGMPGEILLVMDNEQLSGAAGRAVEDLLAQSVPALPQDEPLFKVSRSTIEGFSGFLTYVRNVMYVEVDESRFTTTSVKFDYNVWAKGQMLVKMTSPNADSIVSYIKDKGEALVNLVLRHEFYRFADLLHDEFSPTAMQKVDSMFGYRINVPKDIRSYKVGKDFLWMSNNAASKRHDLLVYTYPYRSKRDLEMDRMIEVRDSVLRQNIEGGDEGSYPSTETGFNLYHRYVFGPEKGQMRSELRGLWKMTGGGMMGGPFVCQATYDKESGLVYVAEGFVYHPNEPKRNLIRMMEASLYTFRKRAQKDFNPEGLKKMTYSPVF</sequence>
<name>T1DQM5_9PORP</name>
<accession>T1DQM5</accession>
<organism evidence="1 2">
    <name type="scientific">Porphyromonas crevioricanis JCM 15906</name>
    <dbReference type="NCBI Taxonomy" id="1305617"/>
    <lineage>
        <taxon>Bacteria</taxon>
        <taxon>Pseudomonadati</taxon>
        <taxon>Bacteroidota</taxon>
        <taxon>Bacteroidia</taxon>
        <taxon>Bacteroidales</taxon>
        <taxon>Porphyromonadaceae</taxon>
        <taxon>Porphyromonas</taxon>
    </lineage>
</organism>
<reference evidence="1 2" key="2">
    <citation type="journal article" date="2013" name="Genome Announc.">
        <title>Draft Genome Sequences of Porphyromonas crevioricanis JCM 15906T and Porphyromonas cansulci JCM 13913T Isolated from a Canine Oral Cavity.</title>
        <authorList>
            <person name="Sakamoto M."/>
            <person name="Tanaka N."/>
            <person name="Shiwa Y."/>
            <person name="Yoshikawa H."/>
            <person name="Ohkuma M."/>
        </authorList>
    </citation>
    <scope>NUCLEOTIDE SEQUENCE [LARGE SCALE GENOMIC DNA]</scope>
    <source>
        <strain evidence="1 2">JCM 15906</strain>
    </source>
</reference>
<dbReference type="EMBL" id="BAOU01000014">
    <property type="protein sequence ID" value="GAD04850.1"/>
    <property type="molecule type" value="Genomic_DNA"/>
</dbReference>
<evidence type="ECO:0000313" key="1">
    <source>
        <dbReference type="EMBL" id="GAD04850.1"/>
    </source>
</evidence>
<evidence type="ECO:0000313" key="2">
    <source>
        <dbReference type="Proteomes" id="UP000018031"/>
    </source>
</evidence>
<reference evidence="2" key="1">
    <citation type="journal article" date="2013" name="Genome">
        <title>Draft Genome Sequences of Porphyromonas crevioricanis JCM 15906T and Porphyromonas cansulci JCM 13913T Isolated from a Canine Oral Cavity.</title>
        <authorList>
            <person name="Sakamoto M."/>
            <person name="Tanaka N."/>
            <person name="Shiwa Y."/>
            <person name="Yoshikawa H."/>
            <person name="Ohkuma M."/>
        </authorList>
    </citation>
    <scope>NUCLEOTIDE SEQUENCE [LARGE SCALE GENOMIC DNA]</scope>
    <source>
        <strain evidence="2">JCM 15906</strain>
    </source>
</reference>
<dbReference type="InterPro" id="IPR032286">
    <property type="entry name" value="DUF4837"/>
</dbReference>
<proteinExistence type="predicted"/>
<dbReference type="Proteomes" id="UP000018031">
    <property type="component" value="Unassembled WGS sequence"/>
</dbReference>
<dbReference type="Pfam" id="PF16125">
    <property type="entry name" value="DUF4837"/>
    <property type="match status" value="1"/>
</dbReference>
<comment type="caution">
    <text evidence="1">The sequence shown here is derived from an EMBL/GenBank/DDBJ whole genome shotgun (WGS) entry which is preliminary data.</text>
</comment>
<protein>
    <submittedName>
        <fullName evidence="1">Uncharacterized protein</fullName>
    </submittedName>
</protein>
<dbReference type="AlphaFoldDB" id="T1DQM5"/>
<gene>
    <name evidence="1" type="ORF">PORCRE_547</name>
</gene>